<evidence type="ECO:0000313" key="3">
    <source>
        <dbReference type="Proteomes" id="UP000327439"/>
    </source>
</evidence>
<name>A0A5J5UD35_GOSBA</name>
<dbReference type="EMBL" id="CM018210">
    <property type="protein sequence ID" value="KAB2065646.1"/>
    <property type="molecule type" value="Genomic_DNA"/>
</dbReference>
<feature type="compositionally biased region" description="Basic and acidic residues" evidence="1">
    <location>
        <begin position="34"/>
        <end position="48"/>
    </location>
</feature>
<organism evidence="2 3">
    <name type="scientific">Gossypium barbadense</name>
    <name type="common">Sea Island cotton</name>
    <name type="synonym">Hibiscus barbadensis</name>
    <dbReference type="NCBI Taxonomy" id="3634"/>
    <lineage>
        <taxon>Eukaryota</taxon>
        <taxon>Viridiplantae</taxon>
        <taxon>Streptophyta</taxon>
        <taxon>Embryophyta</taxon>
        <taxon>Tracheophyta</taxon>
        <taxon>Spermatophyta</taxon>
        <taxon>Magnoliopsida</taxon>
        <taxon>eudicotyledons</taxon>
        <taxon>Gunneridae</taxon>
        <taxon>Pentapetalae</taxon>
        <taxon>rosids</taxon>
        <taxon>malvids</taxon>
        <taxon>Malvales</taxon>
        <taxon>Malvaceae</taxon>
        <taxon>Malvoideae</taxon>
        <taxon>Gossypium</taxon>
    </lineage>
</organism>
<reference evidence="3" key="1">
    <citation type="journal article" date="2020" name="Nat. Genet.">
        <title>Genomic diversifications of five Gossypium allopolyploid species and their impact on cotton improvement.</title>
        <authorList>
            <person name="Chen Z.J."/>
            <person name="Sreedasyam A."/>
            <person name="Ando A."/>
            <person name="Song Q."/>
            <person name="De Santiago L.M."/>
            <person name="Hulse-Kemp A.M."/>
            <person name="Ding M."/>
            <person name="Ye W."/>
            <person name="Kirkbride R.C."/>
            <person name="Jenkins J."/>
            <person name="Plott C."/>
            <person name="Lovell J."/>
            <person name="Lin Y.M."/>
            <person name="Vaughn R."/>
            <person name="Liu B."/>
            <person name="Simpson S."/>
            <person name="Scheffler B.E."/>
            <person name="Wen L."/>
            <person name="Saski C.A."/>
            <person name="Grover C.E."/>
            <person name="Hu G."/>
            <person name="Conover J.L."/>
            <person name="Carlson J.W."/>
            <person name="Shu S."/>
            <person name="Boston L.B."/>
            <person name="Williams M."/>
            <person name="Peterson D.G."/>
            <person name="McGee K."/>
            <person name="Jones D.C."/>
            <person name="Wendel J.F."/>
            <person name="Stelly D.M."/>
            <person name="Grimwood J."/>
            <person name="Schmutz J."/>
        </authorList>
    </citation>
    <scope>NUCLEOTIDE SEQUENCE [LARGE SCALE GENOMIC DNA]</scope>
    <source>
        <strain evidence="3">cv. 3-79</strain>
    </source>
</reference>
<protein>
    <submittedName>
        <fullName evidence="2">Uncharacterized protein</fullName>
    </submittedName>
</protein>
<feature type="region of interest" description="Disordered" evidence="1">
    <location>
        <begin position="1"/>
        <end position="48"/>
    </location>
</feature>
<sequence length="91" mass="10125">MVPLASFETPLKSRLPNSKNRRRPSTPPFGSDVGDGKVFSDARPRDPGRVRGWWLVPRVVVAHVAEEAAAESLQLGFLLLKIFSWLGCLRL</sequence>
<gene>
    <name evidence="2" type="ORF">ES319_A09G103300v1</name>
</gene>
<keyword evidence="3" id="KW-1185">Reference proteome</keyword>
<dbReference type="Proteomes" id="UP000327439">
    <property type="component" value="Chromosome A09"/>
</dbReference>
<accession>A0A5J5UD35</accession>
<dbReference type="AlphaFoldDB" id="A0A5J5UD35"/>
<proteinExistence type="predicted"/>
<evidence type="ECO:0000256" key="1">
    <source>
        <dbReference type="SAM" id="MobiDB-lite"/>
    </source>
</evidence>
<evidence type="ECO:0000313" key="2">
    <source>
        <dbReference type="EMBL" id="KAB2065646.1"/>
    </source>
</evidence>